<dbReference type="InterPro" id="IPR010835">
    <property type="entry name" value="DUF1439"/>
</dbReference>
<proteinExistence type="predicted"/>
<organism evidence="1 2">
    <name type="scientific">Microbulbifer yueqingensis</name>
    <dbReference type="NCBI Taxonomy" id="658219"/>
    <lineage>
        <taxon>Bacteria</taxon>
        <taxon>Pseudomonadati</taxon>
        <taxon>Pseudomonadota</taxon>
        <taxon>Gammaproteobacteria</taxon>
        <taxon>Cellvibrionales</taxon>
        <taxon>Microbulbiferaceae</taxon>
        <taxon>Microbulbifer</taxon>
    </lineage>
</organism>
<dbReference type="RefSeq" id="WP_091507076.1">
    <property type="nucleotide sequence ID" value="NZ_FNFH01000001.1"/>
</dbReference>
<name>A0A1G8V0G7_9GAMM</name>
<sequence length="184" mass="20516">MARFFSILALALVIIAGVAYLYFSSREVEVRFSEAQIQQALQRSLPVTRTYLVIFELTLDNPRVELAEDTGRVQAGLDITLAINSREGSKDFRGSADISGVPSFASPEAAFYLQAIEVERLEIAGLGDEQLERARSAVQLALSEYYRHHPIYRLKGESIRQRLARMALKDVEIDGDEVVITLGP</sequence>
<dbReference type="Proteomes" id="UP000199305">
    <property type="component" value="Unassembled WGS sequence"/>
</dbReference>
<dbReference type="Pfam" id="PF07273">
    <property type="entry name" value="DUF1439"/>
    <property type="match status" value="1"/>
</dbReference>
<evidence type="ECO:0000313" key="2">
    <source>
        <dbReference type="Proteomes" id="UP000199305"/>
    </source>
</evidence>
<reference evidence="2" key="1">
    <citation type="submission" date="2016-10" db="EMBL/GenBank/DDBJ databases">
        <authorList>
            <person name="Varghese N."/>
            <person name="Submissions S."/>
        </authorList>
    </citation>
    <scope>NUCLEOTIDE SEQUENCE [LARGE SCALE GENOMIC DNA]</scope>
    <source>
        <strain evidence="2">CGMCC 1.10658</strain>
    </source>
</reference>
<dbReference type="STRING" id="658219.SAMN05216212_0346"/>
<evidence type="ECO:0000313" key="1">
    <source>
        <dbReference type="EMBL" id="SDJ59347.1"/>
    </source>
</evidence>
<dbReference type="OrthoDB" id="5736461at2"/>
<gene>
    <name evidence="1" type="ORF">SAMN05216212_0346</name>
</gene>
<accession>A0A1G8V0G7</accession>
<dbReference type="AlphaFoldDB" id="A0A1G8V0G7"/>
<dbReference type="Gene3D" id="3.15.10.40">
    <property type="entry name" value="Uncharacterised protein PF07273, DUF1439"/>
    <property type="match status" value="1"/>
</dbReference>
<protein>
    <recommendedName>
        <fullName evidence="3">DUF1439 domain-containing protein</fullName>
    </recommendedName>
</protein>
<keyword evidence="2" id="KW-1185">Reference proteome</keyword>
<dbReference type="EMBL" id="FNFH01000001">
    <property type="protein sequence ID" value="SDJ59347.1"/>
    <property type="molecule type" value="Genomic_DNA"/>
</dbReference>
<evidence type="ECO:0008006" key="3">
    <source>
        <dbReference type="Google" id="ProtNLM"/>
    </source>
</evidence>